<proteinExistence type="predicted"/>
<dbReference type="KEGG" id="nvn:NVIE_000660"/>
<dbReference type="HOGENOM" id="CLU_2067886_0_0_2"/>
<evidence type="ECO:0000313" key="2">
    <source>
        <dbReference type="Proteomes" id="UP000027093"/>
    </source>
</evidence>
<dbReference type="Proteomes" id="UP000027093">
    <property type="component" value="Chromosome"/>
</dbReference>
<dbReference type="STRING" id="926571.NVIE_000660"/>
<reference evidence="1 2" key="1">
    <citation type="journal article" date="2014" name="Int. J. Syst. Evol. Microbiol.">
        <title>Nitrososphaera viennensis gen. nov., sp. nov., an aerobic and mesophilic, ammonia-oxidizing archaeon from soil and a member of the archaeal phylum Thaumarchaeota.</title>
        <authorList>
            <person name="Stieglmeier M."/>
            <person name="Klingl A."/>
            <person name="Alves R.J."/>
            <person name="Rittmann S.K."/>
            <person name="Melcher M."/>
            <person name="Leisch N."/>
            <person name="Schleper C."/>
        </authorList>
    </citation>
    <scope>NUCLEOTIDE SEQUENCE [LARGE SCALE GENOMIC DNA]</scope>
    <source>
        <strain evidence="1">EN76</strain>
    </source>
</reference>
<keyword evidence="2" id="KW-1185">Reference proteome</keyword>
<dbReference type="AlphaFoldDB" id="A0A060HBU6"/>
<organism evidence="1 2">
    <name type="scientific">Nitrososphaera viennensis EN76</name>
    <dbReference type="NCBI Taxonomy" id="926571"/>
    <lineage>
        <taxon>Archaea</taxon>
        <taxon>Nitrososphaerota</taxon>
        <taxon>Nitrososphaeria</taxon>
        <taxon>Nitrososphaerales</taxon>
        <taxon>Nitrososphaeraceae</taxon>
        <taxon>Nitrososphaera</taxon>
    </lineage>
</organism>
<protein>
    <submittedName>
        <fullName evidence="1">Uncharacterized protein</fullName>
    </submittedName>
</protein>
<name>A0A060HBU6_9ARCH</name>
<sequence length="118" mass="13348">MRMCVAGRVQQDLWLEVRACQQTAAAAKELEHEMVLRIPALSEALKAVEKASQDMAKKGGGKEGTMWDYSRKLDPHEIDDVMSLFAGMQERDDGRSTSRSADYSYYGRCYTLTLFAFK</sequence>
<dbReference type="EMBL" id="CP007536">
    <property type="protein sequence ID" value="AIC14249.1"/>
    <property type="molecule type" value="Genomic_DNA"/>
</dbReference>
<accession>A0A060HBU6</accession>
<gene>
    <name evidence="1" type="ORF">NVIE_000660</name>
</gene>
<evidence type="ECO:0000313" key="1">
    <source>
        <dbReference type="EMBL" id="AIC14249.1"/>
    </source>
</evidence>